<organism evidence="11 12">
    <name type="scientific">Candidatus Nephthysia bennettiae</name>
    <dbReference type="NCBI Taxonomy" id="3127016"/>
    <lineage>
        <taxon>Bacteria</taxon>
        <taxon>Bacillati</taxon>
        <taxon>Candidatus Dormiibacterota</taxon>
        <taxon>Candidatus Dormibacteria</taxon>
        <taxon>Candidatus Dormibacterales</taxon>
        <taxon>Candidatus Dormibacteraceae</taxon>
        <taxon>Candidatus Nephthysia</taxon>
    </lineage>
</organism>
<dbReference type="EC" id="2.7.13.3" evidence="3"/>
<dbReference type="PANTHER" id="PTHR43711:SF1">
    <property type="entry name" value="HISTIDINE KINASE 1"/>
    <property type="match status" value="1"/>
</dbReference>
<protein>
    <recommendedName>
        <fullName evidence="3">histidine kinase</fullName>
        <ecNumber evidence="3">2.7.13.3</ecNumber>
    </recommendedName>
</protein>
<dbReference type="Pfam" id="PF00512">
    <property type="entry name" value="HisKA"/>
    <property type="match status" value="1"/>
</dbReference>
<evidence type="ECO:0000259" key="10">
    <source>
        <dbReference type="PROSITE" id="PS50885"/>
    </source>
</evidence>
<dbReference type="SUPFAM" id="SSF47384">
    <property type="entry name" value="Homodimeric domain of signal transducing histidine kinase"/>
    <property type="match status" value="1"/>
</dbReference>
<evidence type="ECO:0000256" key="3">
    <source>
        <dbReference type="ARBA" id="ARBA00012438"/>
    </source>
</evidence>
<dbReference type="InterPro" id="IPR050736">
    <property type="entry name" value="Sensor_HK_Regulatory"/>
</dbReference>
<dbReference type="InterPro" id="IPR036097">
    <property type="entry name" value="HisK_dim/P_sf"/>
</dbReference>
<dbReference type="PANTHER" id="PTHR43711">
    <property type="entry name" value="TWO-COMPONENT HISTIDINE KINASE"/>
    <property type="match status" value="1"/>
</dbReference>
<dbReference type="PROSITE" id="PS50109">
    <property type="entry name" value="HIS_KIN"/>
    <property type="match status" value="1"/>
</dbReference>
<evidence type="ECO:0000256" key="8">
    <source>
        <dbReference type="SAM" id="Phobius"/>
    </source>
</evidence>
<feature type="domain" description="HAMP" evidence="10">
    <location>
        <begin position="63"/>
        <end position="115"/>
    </location>
</feature>
<keyword evidence="8" id="KW-0472">Membrane</keyword>
<evidence type="ECO:0000256" key="7">
    <source>
        <dbReference type="ARBA" id="ARBA00023012"/>
    </source>
</evidence>
<dbReference type="InterPro" id="IPR003594">
    <property type="entry name" value="HATPase_dom"/>
</dbReference>
<dbReference type="GO" id="GO:0000160">
    <property type="term" value="P:phosphorelay signal transduction system"/>
    <property type="evidence" value="ECO:0007669"/>
    <property type="project" value="UniProtKB-KW"/>
</dbReference>
<proteinExistence type="predicted"/>
<evidence type="ECO:0000259" key="9">
    <source>
        <dbReference type="PROSITE" id="PS50109"/>
    </source>
</evidence>
<keyword evidence="4" id="KW-0597">Phosphoprotein</keyword>
<keyword evidence="7" id="KW-0902">Two-component regulatory system</keyword>
<dbReference type="InterPro" id="IPR005467">
    <property type="entry name" value="His_kinase_dom"/>
</dbReference>
<dbReference type="CDD" id="cd00075">
    <property type="entry name" value="HATPase"/>
    <property type="match status" value="1"/>
</dbReference>
<feature type="domain" description="Histidine kinase" evidence="9">
    <location>
        <begin position="123"/>
        <end position="333"/>
    </location>
</feature>
<dbReference type="SMART" id="SM00387">
    <property type="entry name" value="HATPase_c"/>
    <property type="match status" value="1"/>
</dbReference>
<dbReference type="Pfam" id="PF02518">
    <property type="entry name" value="HATPase_c"/>
    <property type="match status" value="1"/>
</dbReference>
<dbReference type="InterPro" id="IPR036890">
    <property type="entry name" value="HATPase_C_sf"/>
</dbReference>
<accession>A0A934K9G9</accession>
<dbReference type="Gene3D" id="1.10.287.130">
    <property type="match status" value="1"/>
</dbReference>
<dbReference type="CDD" id="cd06225">
    <property type="entry name" value="HAMP"/>
    <property type="match status" value="1"/>
</dbReference>
<evidence type="ECO:0000313" key="11">
    <source>
        <dbReference type="EMBL" id="MBJ7601304.1"/>
    </source>
</evidence>
<dbReference type="Pfam" id="PF00672">
    <property type="entry name" value="HAMP"/>
    <property type="match status" value="1"/>
</dbReference>
<comment type="caution">
    <text evidence="11">The sequence shown here is derived from an EMBL/GenBank/DDBJ whole genome shotgun (WGS) entry which is preliminary data.</text>
</comment>
<feature type="transmembrane region" description="Helical" evidence="8">
    <location>
        <begin position="42"/>
        <end position="62"/>
    </location>
</feature>
<name>A0A934K9G9_9BACT</name>
<evidence type="ECO:0000256" key="2">
    <source>
        <dbReference type="ARBA" id="ARBA00004370"/>
    </source>
</evidence>
<comment type="subcellular location">
    <subcellularLocation>
        <location evidence="2">Membrane</location>
    </subcellularLocation>
</comment>
<keyword evidence="6 11" id="KW-0418">Kinase</keyword>
<dbReference type="Gene3D" id="3.30.565.10">
    <property type="entry name" value="Histidine kinase-like ATPase, C-terminal domain"/>
    <property type="match status" value="1"/>
</dbReference>
<evidence type="ECO:0000313" key="12">
    <source>
        <dbReference type="Proteomes" id="UP000612893"/>
    </source>
</evidence>
<keyword evidence="12" id="KW-1185">Reference proteome</keyword>
<dbReference type="PROSITE" id="PS50885">
    <property type="entry name" value="HAMP"/>
    <property type="match status" value="1"/>
</dbReference>
<dbReference type="SMART" id="SM00304">
    <property type="entry name" value="HAMP"/>
    <property type="match status" value="1"/>
</dbReference>
<evidence type="ECO:0000256" key="4">
    <source>
        <dbReference type="ARBA" id="ARBA00022553"/>
    </source>
</evidence>
<gene>
    <name evidence="11" type="ORF">JF922_24925</name>
</gene>
<keyword evidence="8" id="KW-0812">Transmembrane</keyword>
<reference evidence="11" key="1">
    <citation type="submission" date="2020-10" db="EMBL/GenBank/DDBJ databases">
        <title>Ca. Dormibacterota MAGs.</title>
        <authorList>
            <person name="Montgomery K."/>
        </authorList>
    </citation>
    <scope>NUCLEOTIDE SEQUENCE [LARGE SCALE GENOMIC DNA]</scope>
    <source>
        <strain evidence="11">SC8812_S17_10</strain>
    </source>
</reference>
<dbReference type="SUPFAM" id="SSF158472">
    <property type="entry name" value="HAMP domain-like"/>
    <property type="match status" value="1"/>
</dbReference>
<dbReference type="CDD" id="cd00082">
    <property type="entry name" value="HisKA"/>
    <property type="match status" value="1"/>
</dbReference>
<dbReference type="SUPFAM" id="SSF55874">
    <property type="entry name" value="ATPase domain of HSP90 chaperone/DNA topoisomerase II/histidine kinase"/>
    <property type="match status" value="1"/>
</dbReference>
<dbReference type="InterPro" id="IPR004358">
    <property type="entry name" value="Sig_transdc_His_kin-like_C"/>
</dbReference>
<evidence type="ECO:0000256" key="6">
    <source>
        <dbReference type="ARBA" id="ARBA00022777"/>
    </source>
</evidence>
<dbReference type="SMART" id="SM00388">
    <property type="entry name" value="HisKA"/>
    <property type="match status" value="1"/>
</dbReference>
<keyword evidence="8" id="KW-1133">Transmembrane helix</keyword>
<sequence>MRWRLGCLVGALMLVLGSVGTVLVGLAAAAFGLTGVAWSLRLAALGALALGLLALAGAVLWVRRLTAPVTGLVVAAGRIEAGDFGARVPVRGPREVRSVARAFNAMSARLEATEARRRSFLADVTHELRTPLSIIRGQAEGITDGVYPGDAAHLAPILAATRSLELLVEDLRTLALTDSGSLALARETVDLALLVNETLSSFEAAAEARGVQLSEQVEDGVPAVDVDPTRIRMVFSNLLSNAIRHTPRGGSVSVGATPAGALVRVTVVDDGTGIPAELLLKVFDRFVRGAGSHGSGLGLAIARDLVVAHGGRIDADSKVGAGTTVSFTLPVAGSDPG</sequence>
<keyword evidence="5" id="KW-0808">Transferase</keyword>
<dbReference type="RefSeq" id="WP_338205496.1">
    <property type="nucleotide sequence ID" value="NZ_JAEKNR010000241.1"/>
</dbReference>
<dbReference type="EMBL" id="JAEKNR010000241">
    <property type="protein sequence ID" value="MBJ7601304.1"/>
    <property type="molecule type" value="Genomic_DNA"/>
</dbReference>
<evidence type="ECO:0000256" key="1">
    <source>
        <dbReference type="ARBA" id="ARBA00000085"/>
    </source>
</evidence>
<dbReference type="InterPro" id="IPR003661">
    <property type="entry name" value="HisK_dim/P_dom"/>
</dbReference>
<dbReference type="Gene3D" id="6.10.340.10">
    <property type="match status" value="1"/>
</dbReference>
<dbReference type="InterPro" id="IPR003660">
    <property type="entry name" value="HAMP_dom"/>
</dbReference>
<dbReference type="AlphaFoldDB" id="A0A934K9G9"/>
<evidence type="ECO:0000256" key="5">
    <source>
        <dbReference type="ARBA" id="ARBA00022679"/>
    </source>
</evidence>
<dbReference type="GO" id="GO:0004673">
    <property type="term" value="F:protein histidine kinase activity"/>
    <property type="evidence" value="ECO:0007669"/>
    <property type="project" value="UniProtKB-EC"/>
</dbReference>
<comment type="catalytic activity">
    <reaction evidence="1">
        <text>ATP + protein L-histidine = ADP + protein N-phospho-L-histidine.</text>
        <dbReference type="EC" id="2.7.13.3"/>
    </reaction>
</comment>
<dbReference type="FunFam" id="3.30.565.10:FF:000006">
    <property type="entry name" value="Sensor histidine kinase WalK"/>
    <property type="match status" value="1"/>
</dbReference>
<dbReference type="Proteomes" id="UP000612893">
    <property type="component" value="Unassembled WGS sequence"/>
</dbReference>
<dbReference type="PRINTS" id="PR00344">
    <property type="entry name" value="BCTRLSENSOR"/>
</dbReference>
<dbReference type="GO" id="GO:0016020">
    <property type="term" value="C:membrane"/>
    <property type="evidence" value="ECO:0007669"/>
    <property type="project" value="UniProtKB-SubCell"/>
</dbReference>